<dbReference type="GO" id="GO:0046872">
    <property type="term" value="F:metal ion binding"/>
    <property type="evidence" value="ECO:0007669"/>
    <property type="project" value="UniProtKB-KW"/>
</dbReference>
<proteinExistence type="inferred from homology"/>
<dbReference type="PANTHER" id="PTHR45909">
    <property type="entry name" value="ADP-RIBOSYLATION FACTOR-RELATED PROTEIN 1"/>
    <property type="match status" value="1"/>
</dbReference>
<dbReference type="OrthoDB" id="414781at2759"/>
<dbReference type="PROSITE" id="PS51417">
    <property type="entry name" value="ARF"/>
    <property type="match status" value="1"/>
</dbReference>
<dbReference type="FunFam" id="3.80.10.10:FF:000094">
    <property type="entry name" value="protein C21orf2 isoform X1"/>
    <property type="match status" value="1"/>
</dbReference>
<evidence type="ECO:0000256" key="2">
    <source>
        <dbReference type="ARBA" id="ARBA00022614"/>
    </source>
</evidence>
<dbReference type="Gene3D" id="3.40.50.300">
    <property type="entry name" value="P-loop containing nucleotide triphosphate hydrolases"/>
    <property type="match status" value="1"/>
</dbReference>
<keyword evidence="9" id="KW-1185">Reference proteome</keyword>
<evidence type="ECO:0000256" key="3">
    <source>
        <dbReference type="ARBA" id="ARBA00022737"/>
    </source>
</evidence>
<feature type="binding site" evidence="7">
    <location>
        <position position="537"/>
    </location>
    <ligand>
        <name>Mg(2+)</name>
        <dbReference type="ChEBI" id="CHEBI:18420"/>
    </ligand>
</feature>
<dbReference type="InterPro" id="IPR027417">
    <property type="entry name" value="P-loop_NTPase"/>
</dbReference>
<feature type="binding site" evidence="6">
    <location>
        <begin position="507"/>
        <end position="514"/>
    </location>
    <ligand>
        <name>GTP</name>
        <dbReference type="ChEBI" id="CHEBI:37565"/>
    </ligand>
</feature>
<dbReference type="InterPro" id="IPR006689">
    <property type="entry name" value="Small_GTPase_ARF/SAR"/>
</dbReference>
<evidence type="ECO:0000256" key="7">
    <source>
        <dbReference type="PIRSR" id="PIRSR606689-2"/>
    </source>
</evidence>
<reference evidence="8" key="1">
    <citation type="submission" date="2021-02" db="EMBL/GenBank/DDBJ databases">
        <authorList>
            <person name="Dougan E. K."/>
            <person name="Rhodes N."/>
            <person name="Thang M."/>
            <person name="Chan C."/>
        </authorList>
    </citation>
    <scope>NUCLEOTIDE SEQUENCE</scope>
</reference>
<dbReference type="SUPFAM" id="SSF52058">
    <property type="entry name" value="L domain-like"/>
    <property type="match status" value="1"/>
</dbReference>
<dbReference type="GO" id="GO:0005525">
    <property type="term" value="F:GTP binding"/>
    <property type="evidence" value="ECO:0007669"/>
    <property type="project" value="UniProtKB-KW"/>
</dbReference>
<feature type="binding site" evidence="6">
    <location>
        <begin position="615"/>
        <end position="618"/>
    </location>
    <ligand>
        <name>GTP</name>
        <dbReference type="ChEBI" id="CHEBI:37565"/>
    </ligand>
</feature>
<dbReference type="SUPFAM" id="SSF52540">
    <property type="entry name" value="P-loop containing nucleoside triphosphate hydrolases"/>
    <property type="match status" value="1"/>
</dbReference>
<evidence type="ECO:0000256" key="6">
    <source>
        <dbReference type="PIRSR" id="PIRSR606689-1"/>
    </source>
</evidence>
<keyword evidence="2" id="KW-0433">Leucine-rich repeat</keyword>
<comment type="caution">
    <text evidence="8">The sequence shown here is derived from an EMBL/GenBank/DDBJ whole genome shotgun (WGS) entry which is preliminary data.</text>
</comment>
<dbReference type="PROSITE" id="PS51450">
    <property type="entry name" value="LRR"/>
    <property type="match status" value="2"/>
</dbReference>
<dbReference type="PRINTS" id="PR00328">
    <property type="entry name" value="SAR1GTPBP"/>
</dbReference>
<accession>A0A812J2W5</accession>
<dbReference type="GO" id="GO:0006886">
    <property type="term" value="P:intracellular protein transport"/>
    <property type="evidence" value="ECO:0007669"/>
    <property type="project" value="TreeGrafter"/>
</dbReference>
<dbReference type="GO" id="GO:0043001">
    <property type="term" value="P:Golgi to plasma membrane protein transport"/>
    <property type="evidence" value="ECO:0007669"/>
    <property type="project" value="TreeGrafter"/>
</dbReference>
<dbReference type="NCBIfam" id="TIGR00231">
    <property type="entry name" value="small_GTP"/>
    <property type="match status" value="1"/>
</dbReference>
<dbReference type="PANTHER" id="PTHR45909:SF1">
    <property type="entry name" value="ADP-RIBOSYLATION FACTOR-RELATED PROTEIN 1"/>
    <property type="match status" value="1"/>
</dbReference>
<feature type="binding site" evidence="7">
    <location>
        <position position="514"/>
    </location>
    <ligand>
        <name>Mg(2+)</name>
        <dbReference type="ChEBI" id="CHEBI:18420"/>
    </ligand>
</feature>
<keyword evidence="3" id="KW-0677">Repeat</keyword>
<name>A0A812J2W5_9DINO</name>
<dbReference type="GO" id="GO:0005794">
    <property type="term" value="C:Golgi apparatus"/>
    <property type="evidence" value="ECO:0007669"/>
    <property type="project" value="TreeGrafter"/>
</dbReference>
<evidence type="ECO:0000256" key="4">
    <source>
        <dbReference type="ARBA" id="ARBA00022741"/>
    </source>
</evidence>
<comment type="similarity">
    <text evidence="1">Belongs to the small GTPase superfamily. Arf family.</text>
</comment>
<keyword evidence="4 6" id="KW-0547">Nucleotide-binding</keyword>
<dbReference type="Gene3D" id="3.80.10.10">
    <property type="entry name" value="Ribonuclease Inhibitor"/>
    <property type="match status" value="1"/>
</dbReference>
<keyword evidence="7" id="KW-0460">Magnesium</keyword>
<dbReference type="FunFam" id="3.40.50.300:FF:001166">
    <property type="entry name" value="ADP-ribosylation factor D"/>
    <property type="match status" value="1"/>
</dbReference>
<dbReference type="EMBL" id="CAJNJA010005473">
    <property type="protein sequence ID" value="CAE7190957.1"/>
    <property type="molecule type" value="Genomic_DNA"/>
</dbReference>
<evidence type="ECO:0000256" key="1">
    <source>
        <dbReference type="ARBA" id="ARBA00010290"/>
    </source>
</evidence>
<dbReference type="Proteomes" id="UP000601435">
    <property type="component" value="Unassembled WGS sequence"/>
</dbReference>
<dbReference type="Pfam" id="PF00025">
    <property type="entry name" value="Arf"/>
    <property type="match status" value="1"/>
</dbReference>
<sequence>MVFMRTKCNRMDLIKNLNLWGNDLQDISVIQSMPNLEVLSLSVNQVNTLMDLQHCPKLSELYLRKNEIMDLSEILYLRHLRRMKVLWLADNPCADLPYYRQYILHHLPNLTKIDAEDVTEEERRDAQMIDFGGVETNPVDRAHAGGDFPYQEEVEALPDAGFRQNRSESEDSYERDLPAFSAQRPQEVRFCGIVTLHALCGARACASAARERNRWKLGFELCFGYSLAYIVVMFARVESQSQPGLDDSEHNGMMPAAGGLDRAATPATAEAGWASEWAHVSHMKSEANNMPPKCRKSPAPLVYWGQKKSASIAVNFVFERSRTEAFTGMLICQEELATRSWHCSQDTSRVARSEWRRIFEACTCANCHVCMVEGQERAGLQARRDSEAGHLGDISLFVMGRNGLRLAEFLVKWTCGDMSPWSISEYCTPRKETADLEALIGWQGKDDLQMRGPTGAALSQRAPELMLPSGLSILGQQRKGTLLTEAFLYVQSSVRSLAMERRMVLLGVDNAGKTTTLEKLKSLFGLKGMPPERIPPTIGFNIGRIQIDKVIAVFWDLGGHSSFRSVWHNYYSEVQGVMFIVDSADPIRIEEAKATLVEVINHDKLKGVPLLCLANKQDKPEALSIQELSRLFEFERLFSERPFHVHPCCALQGQGLEAGVRWLLAEADKFARQSMQQK</sequence>
<dbReference type="GO" id="GO:0003924">
    <property type="term" value="F:GTPase activity"/>
    <property type="evidence" value="ECO:0007669"/>
    <property type="project" value="InterPro"/>
</dbReference>
<dbReference type="GO" id="GO:0034067">
    <property type="term" value="P:protein localization to Golgi apparatus"/>
    <property type="evidence" value="ECO:0007669"/>
    <property type="project" value="TreeGrafter"/>
</dbReference>
<dbReference type="SMART" id="SM00178">
    <property type="entry name" value="SAR"/>
    <property type="match status" value="1"/>
</dbReference>
<feature type="binding site" evidence="6">
    <location>
        <position position="559"/>
    </location>
    <ligand>
        <name>GTP</name>
        <dbReference type="ChEBI" id="CHEBI:37565"/>
    </ligand>
</feature>
<evidence type="ECO:0000256" key="5">
    <source>
        <dbReference type="ARBA" id="ARBA00023134"/>
    </source>
</evidence>
<evidence type="ECO:0000313" key="9">
    <source>
        <dbReference type="Proteomes" id="UP000601435"/>
    </source>
</evidence>
<keyword evidence="5 6" id="KW-0342">GTP-binding</keyword>
<dbReference type="InterPro" id="IPR032675">
    <property type="entry name" value="LRR_dom_sf"/>
</dbReference>
<dbReference type="InterPro" id="IPR024156">
    <property type="entry name" value="Small_GTPase_ARF"/>
</dbReference>
<keyword evidence="7" id="KW-0479">Metal-binding</keyword>
<dbReference type="Pfam" id="PF14580">
    <property type="entry name" value="LRR_9"/>
    <property type="match status" value="1"/>
</dbReference>
<dbReference type="SMART" id="SM00177">
    <property type="entry name" value="ARF"/>
    <property type="match status" value="1"/>
</dbReference>
<protein>
    <submittedName>
        <fullName evidence="8">ARL3 protein</fullName>
    </submittedName>
</protein>
<dbReference type="InterPro" id="IPR005225">
    <property type="entry name" value="Small_GTP-bd"/>
</dbReference>
<dbReference type="AlphaFoldDB" id="A0A812J2W5"/>
<dbReference type="GO" id="GO:0036064">
    <property type="term" value="C:ciliary basal body"/>
    <property type="evidence" value="ECO:0007669"/>
    <property type="project" value="UniProtKB-ARBA"/>
</dbReference>
<gene>
    <name evidence="8" type="primary">ARL3</name>
    <name evidence="8" type="ORF">SNEC2469_LOCUS1145</name>
</gene>
<organism evidence="8 9">
    <name type="scientific">Symbiodinium necroappetens</name>
    <dbReference type="NCBI Taxonomy" id="1628268"/>
    <lineage>
        <taxon>Eukaryota</taxon>
        <taxon>Sar</taxon>
        <taxon>Alveolata</taxon>
        <taxon>Dinophyceae</taxon>
        <taxon>Suessiales</taxon>
        <taxon>Symbiodiniaceae</taxon>
        <taxon>Symbiodinium</taxon>
    </lineage>
</organism>
<dbReference type="InterPro" id="IPR001611">
    <property type="entry name" value="Leu-rich_rpt"/>
</dbReference>
<evidence type="ECO:0000313" key="8">
    <source>
        <dbReference type="EMBL" id="CAE7190957.1"/>
    </source>
</evidence>